<name>A0A6J5T1R7_9CAUD</name>
<dbReference type="EMBL" id="LR797491">
    <property type="protein sequence ID" value="CAB4220647.1"/>
    <property type="molecule type" value="Genomic_DNA"/>
</dbReference>
<proteinExistence type="predicted"/>
<gene>
    <name evidence="1" type="ORF">UFOVP1376_53</name>
    <name evidence="2" type="ORF">UFOVP1623_10</name>
</gene>
<accession>A0A6J5T1R7</accession>
<protein>
    <submittedName>
        <fullName evidence="2">Uncharacterized protein</fullName>
    </submittedName>
</protein>
<sequence length="59" mass="6918">MSKELYIAEVERRMTDLDEDYDTASERAHMSYIDRIADQADAMKDRLKELGQWPPQGVK</sequence>
<organism evidence="2">
    <name type="scientific">uncultured Caudovirales phage</name>
    <dbReference type="NCBI Taxonomy" id="2100421"/>
    <lineage>
        <taxon>Viruses</taxon>
        <taxon>Duplodnaviria</taxon>
        <taxon>Heunggongvirae</taxon>
        <taxon>Uroviricota</taxon>
        <taxon>Caudoviricetes</taxon>
        <taxon>Peduoviridae</taxon>
        <taxon>Maltschvirus</taxon>
        <taxon>Maltschvirus maltsch</taxon>
    </lineage>
</organism>
<dbReference type="EMBL" id="LR797312">
    <property type="protein sequence ID" value="CAB4202943.1"/>
    <property type="molecule type" value="Genomic_DNA"/>
</dbReference>
<evidence type="ECO:0000313" key="1">
    <source>
        <dbReference type="EMBL" id="CAB4202943.1"/>
    </source>
</evidence>
<evidence type="ECO:0000313" key="2">
    <source>
        <dbReference type="EMBL" id="CAB4220647.1"/>
    </source>
</evidence>
<reference evidence="2" key="1">
    <citation type="submission" date="2020-05" db="EMBL/GenBank/DDBJ databases">
        <authorList>
            <person name="Chiriac C."/>
            <person name="Salcher M."/>
            <person name="Ghai R."/>
            <person name="Kavagutti S V."/>
        </authorList>
    </citation>
    <scope>NUCLEOTIDE SEQUENCE</scope>
</reference>